<comment type="caution">
    <text evidence="1">The sequence shown here is derived from an EMBL/GenBank/DDBJ whole genome shotgun (WGS) entry which is preliminary data.</text>
</comment>
<protein>
    <submittedName>
        <fullName evidence="1">Uncharacterized protein</fullName>
    </submittedName>
</protein>
<dbReference type="EMBL" id="JAWQEG010000103">
    <property type="protein sequence ID" value="KAK3894602.1"/>
    <property type="molecule type" value="Genomic_DNA"/>
</dbReference>
<dbReference type="AlphaFoldDB" id="A0AAE1GME8"/>
<accession>A0AAE1GME8</accession>
<proteinExistence type="predicted"/>
<reference evidence="1" key="1">
    <citation type="submission" date="2023-10" db="EMBL/GenBank/DDBJ databases">
        <title>Genome assemblies of two species of porcelain crab, Petrolisthes cinctipes and Petrolisthes manimaculis (Anomura: Porcellanidae).</title>
        <authorList>
            <person name="Angst P."/>
        </authorList>
    </citation>
    <scope>NUCLEOTIDE SEQUENCE</scope>
    <source>
        <strain evidence="1">PB745_01</strain>
        <tissue evidence="1">Gill</tissue>
    </source>
</reference>
<gene>
    <name evidence="1" type="ORF">Pcinc_001650</name>
</gene>
<evidence type="ECO:0000313" key="2">
    <source>
        <dbReference type="Proteomes" id="UP001286313"/>
    </source>
</evidence>
<keyword evidence="2" id="KW-1185">Reference proteome</keyword>
<dbReference type="Proteomes" id="UP001286313">
    <property type="component" value="Unassembled WGS sequence"/>
</dbReference>
<evidence type="ECO:0000313" key="1">
    <source>
        <dbReference type="EMBL" id="KAK3894602.1"/>
    </source>
</evidence>
<sequence length="106" mass="11668">MKDRVGRGWGGGEILVGEVGVEIYYIGDPGRVLRQGIGRSACPTPFTQRHLDQLITCGCPEKLQHLPRPTSSVLRAADVITAPTLHVCNKRFVLLRPRASQRFSST</sequence>
<name>A0AAE1GME8_PETCI</name>
<organism evidence="1 2">
    <name type="scientific">Petrolisthes cinctipes</name>
    <name type="common">Flat porcelain crab</name>
    <dbReference type="NCBI Taxonomy" id="88211"/>
    <lineage>
        <taxon>Eukaryota</taxon>
        <taxon>Metazoa</taxon>
        <taxon>Ecdysozoa</taxon>
        <taxon>Arthropoda</taxon>
        <taxon>Crustacea</taxon>
        <taxon>Multicrustacea</taxon>
        <taxon>Malacostraca</taxon>
        <taxon>Eumalacostraca</taxon>
        <taxon>Eucarida</taxon>
        <taxon>Decapoda</taxon>
        <taxon>Pleocyemata</taxon>
        <taxon>Anomura</taxon>
        <taxon>Galatheoidea</taxon>
        <taxon>Porcellanidae</taxon>
        <taxon>Petrolisthes</taxon>
    </lineage>
</organism>